<dbReference type="GeneID" id="42778575"/>
<organism evidence="3 4">
    <name type="scientific">Acidianus ambivalens</name>
    <name type="common">Desulfurolobus ambivalens</name>
    <dbReference type="NCBI Taxonomy" id="2283"/>
    <lineage>
        <taxon>Archaea</taxon>
        <taxon>Thermoproteota</taxon>
        <taxon>Thermoprotei</taxon>
        <taxon>Sulfolobales</taxon>
        <taxon>Sulfolobaceae</taxon>
        <taxon>Acidianus</taxon>
    </lineage>
</organism>
<evidence type="ECO:0000313" key="4">
    <source>
        <dbReference type="Proteomes" id="UP000426328"/>
    </source>
</evidence>
<accession>A0A650CTQ5</accession>
<keyword evidence="4" id="KW-1185">Reference proteome</keyword>
<feature type="transmembrane region" description="Helical" evidence="1">
    <location>
        <begin position="37"/>
        <end position="59"/>
    </location>
</feature>
<evidence type="ECO:0000313" key="2">
    <source>
        <dbReference type="EMBL" id="MQL55489.1"/>
    </source>
</evidence>
<feature type="transmembrane region" description="Helical" evidence="1">
    <location>
        <begin position="130"/>
        <end position="151"/>
    </location>
</feature>
<dbReference type="Proteomes" id="UP000426328">
    <property type="component" value="Chromosome"/>
</dbReference>
<gene>
    <name evidence="3" type="ORF">D1866_02510</name>
    <name evidence="2" type="ORF">GFB69_06975</name>
</gene>
<keyword evidence="1" id="KW-0812">Transmembrane</keyword>
<dbReference type="InterPro" id="IPR031594">
    <property type="entry name" value="OFeT_1"/>
</dbReference>
<keyword evidence="1" id="KW-0472">Membrane</keyword>
<feature type="transmembrane region" description="Helical" evidence="1">
    <location>
        <begin position="163"/>
        <end position="183"/>
    </location>
</feature>
<dbReference type="EMBL" id="CP045482">
    <property type="protein sequence ID" value="QGR21022.1"/>
    <property type="molecule type" value="Genomic_DNA"/>
</dbReference>
<dbReference type="Proteomes" id="UP000474054">
    <property type="component" value="Unassembled WGS sequence"/>
</dbReference>
<dbReference type="Pfam" id="PF16955">
    <property type="entry name" value="OFeT_1"/>
    <property type="match status" value="1"/>
</dbReference>
<feature type="transmembrane region" description="Helical" evidence="1">
    <location>
        <begin position="103"/>
        <end position="124"/>
    </location>
</feature>
<dbReference type="KEGG" id="aamb:D1866_02510"/>
<name>A0A650CTQ5_ACIAM</name>
<reference evidence="3 4" key="2">
    <citation type="submission" date="2019-10" db="EMBL/GenBank/DDBJ databases">
        <title>Genome Sequences from Six Type Strain Members of the Archaeal Family Sulfolobaceae: Acidianus ambivalens, Acidianus infernus, Metallosphaera prunae, Stygiolobus azoricus, Sulfolobus metallicus, and Sulfurisphaera ohwakuensis.</title>
        <authorList>
            <person name="Counts J.A."/>
            <person name="Kelly R.M."/>
        </authorList>
    </citation>
    <scope>NUCLEOTIDE SEQUENCE [LARGE SCALE GENOMIC DNA]</scope>
    <source>
        <strain evidence="3 4">LEI 10</strain>
    </source>
</reference>
<keyword evidence="1" id="KW-1133">Transmembrane helix</keyword>
<dbReference type="EMBL" id="WHYS01000001">
    <property type="protein sequence ID" value="MQL55489.1"/>
    <property type="molecule type" value="Genomic_DNA"/>
</dbReference>
<sequence length="208" mass="22995">MDIAVLLASLGISILELSEAGAVAVIFNGIYKNGKPYIYGLAGVLTVLIPVFTLGRYIVFLPLEYVLIVAGVILFYFGYKLIRSARRYFKGIKIVHKEEGEETLTTVYVVGFTEALEAGLVILALIPQSYISALTGTLLASILVIALLFVLKAQIMKIRVPQLKYVLSALLFSLGTLFFGEAFFDIDELYLGLFFVIYLGLNYVIIKM</sequence>
<evidence type="ECO:0000313" key="5">
    <source>
        <dbReference type="Proteomes" id="UP000474054"/>
    </source>
</evidence>
<feature type="transmembrane region" description="Helical" evidence="1">
    <location>
        <begin position="6"/>
        <end position="30"/>
    </location>
</feature>
<reference evidence="2 5" key="1">
    <citation type="submission" date="2019-10" db="EMBL/GenBank/DDBJ databases">
        <title>Comparative genomics of sulfur disproportionating microorganisms.</title>
        <authorList>
            <person name="Ward L.M."/>
            <person name="Bertran E."/>
            <person name="Johnston D."/>
        </authorList>
    </citation>
    <scope>NUCLEOTIDE SEQUENCE [LARGE SCALE GENOMIC DNA]</scope>
    <source>
        <strain evidence="2 5">DSM 3772</strain>
    </source>
</reference>
<feature type="transmembrane region" description="Helical" evidence="1">
    <location>
        <begin position="189"/>
        <end position="206"/>
    </location>
</feature>
<dbReference type="AlphaFoldDB" id="A0A650CTQ5"/>
<evidence type="ECO:0000256" key="1">
    <source>
        <dbReference type="SAM" id="Phobius"/>
    </source>
</evidence>
<feature type="transmembrane region" description="Helical" evidence="1">
    <location>
        <begin position="65"/>
        <end position="82"/>
    </location>
</feature>
<protein>
    <submittedName>
        <fullName evidence="3">Uncharacterized protein</fullName>
    </submittedName>
</protein>
<evidence type="ECO:0000313" key="3">
    <source>
        <dbReference type="EMBL" id="QGR21022.1"/>
    </source>
</evidence>
<dbReference type="RefSeq" id="WP_152941237.1">
    <property type="nucleotide sequence ID" value="NZ_CP045482.1"/>
</dbReference>
<proteinExistence type="predicted"/>